<keyword evidence="1" id="KW-0812">Transmembrane</keyword>
<evidence type="ECO:0000259" key="2">
    <source>
        <dbReference type="Pfam" id="PF12969"/>
    </source>
</evidence>
<sequence length="686" mass="79908">MRQIITSLVIVFCFLKANSQITKGFEPTWINKVSFSKSEINKNDVSAGTHVLLLDNQINIPEQKSYHRVTTKVIDNVGIQKASTINISYDPSYQKLQFHKINIIRNNQVIDKLNISDIQVMRRELNAENYLYDGSLSAVMNISDVRTEDIIDYSYSIIGFNPIHKNIFSNYFYLNDIESTGKINITLLSKNKLNYKSFNTSLEPTISRDNGLYRYNWMNIDTKKTDYEDYTPAWKLLYESVSVSEFKSWEDVVNWGLDVFKTSGEIDPELQAKIDKINSKYETQGEKIKSTLDFVQNEIRYLGLESGIGNYKPFSPNKVFKQRFGDCKDKSLLMATMLNKMDIEAYPMLVNTSLKQTIKDLLPSPIFFDHCVVKVINNGSAYWYDPTITNQGGEYDSTDFPDYSFGLVLKKDNDSFDEIEPYSENKIETLEEFTIDTIGKGATLKVTTTYHEGEADNMRNYFKLNSINSIKKEYEDFYSKTYYNVTALNPPRFEDKLRLNIFKVYEEYKLDSIWQPMPEKENYISATFIANSLLNTLYVPNKNERNTDLSLLYPIIREHHIKINLPRDWGIENDKLFVSSPGFYYEWEVDYDKPNKIINLNYYLKTQKDHINKEEYKQYIQDIKKVDQSSAYLIYIPKSYTQSNFTTSNTNILGGLFIIFKIALIFGGFVALALFLFWYFGNKKTV</sequence>
<reference evidence="3" key="2">
    <citation type="submission" date="2020-09" db="EMBL/GenBank/DDBJ databases">
        <authorList>
            <person name="Sun Q."/>
            <person name="Ohkuma M."/>
        </authorList>
    </citation>
    <scope>NUCLEOTIDE SEQUENCE</scope>
    <source>
        <strain evidence="3">JCM 12862</strain>
    </source>
</reference>
<dbReference type="Gene3D" id="2.60.40.3140">
    <property type="match status" value="1"/>
</dbReference>
<organism evidence="3 4">
    <name type="scientific">Yeosuana aromativorans</name>
    <dbReference type="NCBI Taxonomy" id="288019"/>
    <lineage>
        <taxon>Bacteria</taxon>
        <taxon>Pseudomonadati</taxon>
        <taxon>Bacteroidota</taxon>
        <taxon>Flavobacteriia</taxon>
        <taxon>Flavobacteriales</taxon>
        <taxon>Flavobacteriaceae</taxon>
        <taxon>Yeosuana</taxon>
    </lineage>
</organism>
<dbReference type="RefSeq" id="WP_188650355.1">
    <property type="nucleotide sequence ID" value="NZ_BMNR01000002.1"/>
</dbReference>
<accession>A0A8J3BK48</accession>
<comment type="caution">
    <text evidence="3">The sequence shown here is derived from an EMBL/GenBank/DDBJ whole genome shotgun (WGS) entry which is preliminary data.</text>
</comment>
<dbReference type="InterPro" id="IPR024618">
    <property type="entry name" value="DUF3857"/>
</dbReference>
<dbReference type="Gene3D" id="3.10.620.30">
    <property type="match status" value="1"/>
</dbReference>
<keyword evidence="1" id="KW-1133">Transmembrane helix</keyword>
<evidence type="ECO:0000313" key="4">
    <source>
        <dbReference type="Proteomes" id="UP000612329"/>
    </source>
</evidence>
<dbReference type="SUPFAM" id="SSF54001">
    <property type="entry name" value="Cysteine proteinases"/>
    <property type="match status" value="1"/>
</dbReference>
<gene>
    <name evidence="3" type="ORF">GCM10007962_08310</name>
</gene>
<keyword evidence="1" id="KW-0472">Membrane</keyword>
<feature type="domain" description="DUF3857" evidence="2">
    <location>
        <begin position="63"/>
        <end position="218"/>
    </location>
</feature>
<keyword evidence="4" id="KW-1185">Reference proteome</keyword>
<dbReference type="EMBL" id="BMNR01000002">
    <property type="protein sequence ID" value="GGK16305.1"/>
    <property type="molecule type" value="Genomic_DNA"/>
</dbReference>
<feature type="transmembrane region" description="Helical" evidence="1">
    <location>
        <begin position="652"/>
        <end position="680"/>
    </location>
</feature>
<evidence type="ECO:0000313" key="3">
    <source>
        <dbReference type="EMBL" id="GGK16305.1"/>
    </source>
</evidence>
<name>A0A8J3BK48_9FLAO</name>
<dbReference type="Pfam" id="PF12969">
    <property type="entry name" value="DUF3857"/>
    <property type="match status" value="1"/>
</dbReference>
<proteinExistence type="predicted"/>
<dbReference type="InterPro" id="IPR038765">
    <property type="entry name" value="Papain-like_cys_pep_sf"/>
</dbReference>
<protein>
    <recommendedName>
        <fullName evidence="2">DUF3857 domain-containing protein</fullName>
    </recommendedName>
</protein>
<dbReference type="Proteomes" id="UP000612329">
    <property type="component" value="Unassembled WGS sequence"/>
</dbReference>
<dbReference type="AlphaFoldDB" id="A0A8J3BK48"/>
<reference evidence="3" key="1">
    <citation type="journal article" date="2014" name="Int. J. Syst. Evol. Microbiol.">
        <title>Complete genome sequence of Corynebacterium casei LMG S-19264T (=DSM 44701T), isolated from a smear-ripened cheese.</title>
        <authorList>
            <consortium name="US DOE Joint Genome Institute (JGI-PGF)"/>
            <person name="Walter F."/>
            <person name="Albersmeier A."/>
            <person name="Kalinowski J."/>
            <person name="Ruckert C."/>
        </authorList>
    </citation>
    <scope>NUCLEOTIDE SEQUENCE</scope>
    <source>
        <strain evidence="3">JCM 12862</strain>
    </source>
</reference>
<evidence type="ECO:0000256" key="1">
    <source>
        <dbReference type="SAM" id="Phobius"/>
    </source>
</evidence>